<gene>
    <name evidence="1" type="ORF">GNE12_12875</name>
</gene>
<accession>A0ABR6S8U1</accession>
<evidence type="ECO:0000313" key="1">
    <source>
        <dbReference type="EMBL" id="MBC1302806.1"/>
    </source>
</evidence>
<dbReference type="Proteomes" id="UP000570851">
    <property type="component" value="Unassembled WGS sequence"/>
</dbReference>
<dbReference type="SUPFAM" id="SSF52540">
    <property type="entry name" value="P-loop containing nucleoside triphosphate hydrolases"/>
    <property type="match status" value="1"/>
</dbReference>
<proteinExistence type="predicted"/>
<protein>
    <submittedName>
        <fullName evidence="1">DNA topology modulation protein</fullName>
    </submittedName>
</protein>
<dbReference type="EMBL" id="JACKZP010000043">
    <property type="protein sequence ID" value="MBC1302806.1"/>
    <property type="molecule type" value="Genomic_DNA"/>
</dbReference>
<name>A0ABR6S8U1_ANAVA</name>
<evidence type="ECO:0000313" key="2">
    <source>
        <dbReference type="Proteomes" id="UP000570851"/>
    </source>
</evidence>
<dbReference type="PANTHER" id="PTHR37816">
    <property type="entry name" value="YALI0E33011P"/>
    <property type="match status" value="1"/>
</dbReference>
<dbReference type="PANTHER" id="PTHR37816:SF3">
    <property type="entry name" value="MODULATES DNA TOPOLOGY"/>
    <property type="match status" value="1"/>
</dbReference>
<dbReference type="Gene3D" id="3.40.50.300">
    <property type="entry name" value="P-loop containing nucleotide triphosphate hydrolases"/>
    <property type="match status" value="1"/>
</dbReference>
<sequence>MQKIMIIGSGGAGKSTLARELGRILDLDVIHLDAFYWNPGWVETAKDEWQIIIQDLIKRDSWIMDGNYGNTLDLRLPVADMVIFLDFTRLLCLLRVMQRRWQYAGKSRPDMSSGCPERLNWEFCKYIWSYPIARRPNILQRLSNLTSNQQVFILRNPREVREFLQKISQAKG</sequence>
<comment type="caution">
    <text evidence="1">The sequence shown here is derived from an EMBL/GenBank/DDBJ whole genome shotgun (WGS) entry which is preliminary data.</text>
</comment>
<dbReference type="InterPro" id="IPR052922">
    <property type="entry name" value="Cytidylate_Kinase-2"/>
</dbReference>
<keyword evidence="2" id="KW-1185">Reference proteome</keyword>
<organism evidence="1 2">
    <name type="scientific">Trichormus variabilis N2B</name>
    <dbReference type="NCBI Taxonomy" id="2681315"/>
    <lineage>
        <taxon>Bacteria</taxon>
        <taxon>Bacillati</taxon>
        <taxon>Cyanobacteriota</taxon>
        <taxon>Cyanophyceae</taxon>
        <taxon>Nostocales</taxon>
        <taxon>Nostocaceae</taxon>
        <taxon>Trichormus</taxon>
    </lineage>
</organism>
<reference evidence="1 2" key="1">
    <citation type="submission" date="2019-11" db="EMBL/GenBank/DDBJ databases">
        <title>Comparison of genomes from free-living endosymbiotic cyanobacteria isolated from Azolla.</title>
        <authorList>
            <person name="Thiel T."/>
            <person name="Pratte B."/>
        </authorList>
    </citation>
    <scope>NUCLEOTIDE SEQUENCE [LARGE SCALE GENOMIC DNA]</scope>
    <source>
        <strain evidence="1 2">N2B</strain>
    </source>
</reference>
<dbReference type="NCBIfam" id="NF005994">
    <property type="entry name" value="PRK08118.1"/>
    <property type="match status" value="1"/>
</dbReference>
<dbReference type="InterPro" id="IPR027417">
    <property type="entry name" value="P-loop_NTPase"/>
</dbReference>